<organism evidence="3 4">
    <name type="scientific">Rehmannia glutinosa</name>
    <name type="common">Chinese foxglove</name>
    <dbReference type="NCBI Taxonomy" id="99300"/>
    <lineage>
        <taxon>Eukaryota</taxon>
        <taxon>Viridiplantae</taxon>
        <taxon>Streptophyta</taxon>
        <taxon>Embryophyta</taxon>
        <taxon>Tracheophyta</taxon>
        <taxon>Spermatophyta</taxon>
        <taxon>Magnoliopsida</taxon>
        <taxon>eudicotyledons</taxon>
        <taxon>Gunneridae</taxon>
        <taxon>Pentapetalae</taxon>
        <taxon>asterids</taxon>
        <taxon>lamiids</taxon>
        <taxon>Lamiales</taxon>
        <taxon>Orobanchaceae</taxon>
        <taxon>Rehmannieae</taxon>
        <taxon>Rehmannia</taxon>
    </lineage>
</organism>
<dbReference type="InterPro" id="IPR002213">
    <property type="entry name" value="UDP_glucos_trans"/>
</dbReference>
<protein>
    <recommendedName>
        <fullName evidence="5">UDP-glycosyltransferase</fullName>
    </recommendedName>
</protein>
<accession>A0ABR0VNM3</accession>
<dbReference type="PANTHER" id="PTHR48047">
    <property type="entry name" value="GLYCOSYLTRANSFERASE"/>
    <property type="match status" value="1"/>
</dbReference>
<proteinExistence type="inferred from homology"/>
<name>A0ABR0VNM3_REHGL</name>
<dbReference type="Pfam" id="PF00201">
    <property type="entry name" value="UDPGT"/>
    <property type="match status" value="1"/>
</dbReference>
<evidence type="ECO:0000256" key="2">
    <source>
        <dbReference type="ARBA" id="ARBA00022679"/>
    </source>
</evidence>
<reference evidence="3 4" key="1">
    <citation type="journal article" date="2021" name="Comput. Struct. Biotechnol. J.">
        <title>De novo genome assembly of the potent medicinal plant Rehmannia glutinosa using nanopore technology.</title>
        <authorList>
            <person name="Ma L."/>
            <person name="Dong C."/>
            <person name="Song C."/>
            <person name="Wang X."/>
            <person name="Zheng X."/>
            <person name="Niu Y."/>
            <person name="Chen S."/>
            <person name="Feng W."/>
        </authorList>
    </citation>
    <scope>NUCLEOTIDE SEQUENCE [LARGE SCALE GENOMIC DNA]</scope>
    <source>
        <strain evidence="3">DH-2019</strain>
    </source>
</reference>
<evidence type="ECO:0000256" key="1">
    <source>
        <dbReference type="ARBA" id="ARBA00009995"/>
    </source>
</evidence>
<keyword evidence="2" id="KW-0808">Transferase</keyword>
<comment type="similarity">
    <text evidence="1">Belongs to the UDP-glycosyltransferase family.</text>
</comment>
<dbReference type="SUPFAM" id="SSF53756">
    <property type="entry name" value="UDP-Glycosyltransferase/glycogen phosphorylase"/>
    <property type="match status" value="1"/>
</dbReference>
<comment type="caution">
    <text evidence="3">The sequence shown here is derived from an EMBL/GenBank/DDBJ whole genome shotgun (WGS) entry which is preliminary data.</text>
</comment>
<dbReference type="Gene3D" id="3.40.50.2000">
    <property type="entry name" value="Glycogen Phosphorylase B"/>
    <property type="match status" value="2"/>
</dbReference>
<gene>
    <name evidence="3" type="ORF">DH2020_030645</name>
</gene>
<keyword evidence="4" id="KW-1185">Reference proteome</keyword>
<evidence type="ECO:0000313" key="4">
    <source>
        <dbReference type="Proteomes" id="UP001318860"/>
    </source>
</evidence>
<dbReference type="PANTHER" id="PTHR48047:SF8">
    <property type="entry name" value="FLAVONOL 3-O-GLUCOSYLTRANSFERASE UGT89B1"/>
    <property type="match status" value="1"/>
</dbReference>
<dbReference type="Proteomes" id="UP001318860">
    <property type="component" value="Unassembled WGS sequence"/>
</dbReference>
<evidence type="ECO:0000313" key="3">
    <source>
        <dbReference type="EMBL" id="KAK6135597.1"/>
    </source>
</evidence>
<sequence>MSKSGAHILVFPYPAQGHMLPLLDLTHHLATRGLTITILVTPKNLPILKPLLSTHPNSITTLVLPFPPHPAIPAGVENTVDLPAGGFRSMMSALSDLHDPILAWFRDHPSPPSAIISDMFLGWTHRLACQLSIRRYVFSPIGALAYSFTYSLWRDMPIRKNAGDDNEMVGFAEIPNSPVYPWWQISPVFRSYVRGDPISEFIRDVYLCNGSSYGLVLNTFDGLQGAHLDYLVKDLGHDRVWSIGPVLPPSDRVGPTERGGPSSIAPIEVISWLDTCRDHTVVYACFGSQAVLTNKQMEELCLGLEKSGVKFILSVKGATRGHDNKRDYGSIPLGFEDRVVGRGLVIKGWAPQVMILQRPAECRVRDRRDHGWNSTLESIVAGVPMLAWPMGADNYLNATLLVDQLDVAIRVCEGEETVLDSDSLARFLAETTSEKWKERRARAMALSKAALDAISEGGSPFNNLDSFAKHLSENCQP</sequence>
<evidence type="ECO:0008006" key="5">
    <source>
        <dbReference type="Google" id="ProtNLM"/>
    </source>
</evidence>
<dbReference type="EMBL" id="JABTTQ020001087">
    <property type="protein sequence ID" value="KAK6135597.1"/>
    <property type="molecule type" value="Genomic_DNA"/>
</dbReference>
<dbReference type="CDD" id="cd03784">
    <property type="entry name" value="GT1_Gtf-like"/>
    <property type="match status" value="1"/>
</dbReference>